<dbReference type="PANTHER" id="PTHR21015:SF28">
    <property type="entry name" value="SLL1722 PROTEIN"/>
    <property type="match status" value="1"/>
</dbReference>
<accession>A0ABW3FDX3</accession>
<protein>
    <submittedName>
        <fullName evidence="2">Glycosyltransferase family protein</fullName>
    </submittedName>
</protein>
<dbReference type="RefSeq" id="WP_377210823.1">
    <property type="nucleotide sequence ID" value="NZ_JBHTJV010000002.1"/>
</dbReference>
<reference evidence="3" key="1">
    <citation type="journal article" date="2019" name="Int. J. Syst. Evol. Microbiol.">
        <title>The Global Catalogue of Microorganisms (GCM) 10K type strain sequencing project: providing services to taxonomists for standard genome sequencing and annotation.</title>
        <authorList>
            <consortium name="The Broad Institute Genomics Platform"/>
            <consortium name="The Broad Institute Genome Sequencing Center for Infectious Disease"/>
            <person name="Wu L."/>
            <person name="Ma J."/>
        </authorList>
    </citation>
    <scope>NUCLEOTIDE SEQUENCE [LARGE SCALE GENOMIC DNA]</scope>
    <source>
        <strain evidence="3">CCUG 60023</strain>
    </source>
</reference>
<comment type="caution">
    <text evidence="2">The sequence shown here is derived from an EMBL/GenBank/DDBJ whole genome shotgun (WGS) entry which is preliminary data.</text>
</comment>
<evidence type="ECO:0000313" key="3">
    <source>
        <dbReference type="Proteomes" id="UP001597101"/>
    </source>
</evidence>
<dbReference type="InterPro" id="IPR007235">
    <property type="entry name" value="Glyco_trans_28_C"/>
</dbReference>
<organism evidence="2 3">
    <name type="scientific">Pseudahrensia aquimaris</name>
    <dbReference type="NCBI Taxonomy" id="744461"/>
    <lineage>
        <taxon>Bacteria</taxon>
        <taxon>Pseudomonadati</taxon>
        <taxon>Pseudomonadota</taxon>
        <taxon>Alphaproteobacteria</taxon>
        <taxon>Hyphomicrobiales</taxon>
        <taxon>Ahrensiaceae</taxon>
        <taxon>Pseudahrensia</taxon>
    </lineage>
</organism>
<dbReference type="Pfam" id="PF04101">
    <property type="entry name" value="Glyco_tran_28_C"/>
    <property type="match status" value="1"/>
</dbReference>
<dbReference type="EMBL" id="JBHTJV010000002">
    <property type="protein sequence ID" value="MFD0914969.1"/>
    <property type="molecule type" value="Genomic_DNA"/>
</dbReference>
<name>A0ABW3FDX3_9HYPH</name>
<dbReference type="PANTHER" id="PTHR21015">
    <property type="entry name" value="UDP-N-ACETYLGLUCOSAMINE--N-ACETYLMURAMYL-(PENTAPEPTIDE) PYROPHOSPHORYL-UNDECAPRENOL N-ACETYLGLUCOSAMINE TRANSFERASE 1"/>
    <property type="match status" value="1"/>
</dbReference>
<dbReference type="SUPFAM" id="SSF53756">
    <property type="entry name" value="UDP-Glycosyltransferase/glycogen phosphorylase"/>
    <property type="match status" value="1"/>
</dbReference>
<keyword evidence="3" id="KW-1185">Reference proteome</keyword>
<sequence length="403" mass="44228">MNNANVIDFKPTERAETRILIYSHDSYGLGHLRRCRTIAEALVQNHPNTTVLIVSGSEIAGSFNNVPGIDVIKIPGIIKLENGDYASRAEGVALETTLSMRRKLIAKTAQVFDPHLFIVDKEPMGLRGEVEPTLVERQLAGCKTVLGLRDVMDDPQTLQEEWDDKGLIPKTASLFDEIWIYGPRDFWNPLEGIDVPPHMAAKTHHVGFINRHRDPQSQSLNIALPDHFILVTAGGGGDGDDIMLDVLAARTAHDDLPPMVLLAGPFMPPAKRQAVHAQAQPFEDITVIDFVAEPEVLMRRADAVVGMCGYNTFCEILSYDKPALYLPRTTPRMEQWVRADRAAALGLASMISSENAADPDKMAAALRALETALPPSQTGFPLEMTGLDEIAKRTENLLSGMPA</sequence>
<evidence type="ECO:0000313" key="2">
    <source>
        <dbReference type="EMBL" id="MFD0914969.1"/>
    </source>
</evidence>
<dbReference type="Proteomes" id="UP001597101">
    <property type="component" value="Unassembled WGS sequence"/>
</dbReference>
<proteinExistence type="predicted"/>
<dbReference type="Gene3D" id="3.40.50.2000">
    <property type="entry name" value="Glycogen Phosphorylase B"/>
    <property type="match status" value="1"/>
</dbReference>
<evidence type="ECO:0000259" key="1">
    <source>
        <dbReference type="Pfam" id="PF04101"/>
    </source>
</evidence>
<feature type="domain" description="Glycosyl transferase family 28 C-terminal" evidence="1">
    <location>
        <begin position="276"/>
        <end position="370"/>
    </location>
</feature>
<gene>
    <name evidence="2" type="ORF">ACFQ14_00955</name>
</gene>